<dbReference type="Pfam" id="PF20431">
    <property type="entry name" value="E_motif"/>
    <property type="match status" value="1"/>
</dbReference>
<keyword evidence="1" id="KW-0677">Repeat</keyword>
<dbReference type="Gene3D" id="1.25.40.10">
    <property type="entry name" value="Tetratricopeptide repeat domain"/>
    <property type="match status" value="5"/>
</dbReference>
<feature type="repeat" description="PPR" evidence="2">
    <location>
        <begin position="106"/>
        <end position="136"/>
    </location>
</feature>
<keyword evidence="4" id="KW-1185">Reference proteome</keyword>
<dbReference type="InterPro" id="IPR011990">
    <property type="entry name" value="TPR-like_helical_dom_sf"/>
</dbReference>
<dbReference type="PANTHER" id="PTHR24015">
    <property type="entry name" value="OS07G0578800 PROTEIN-RELATED"/>
    <property type="match status" value="1"/>
</dbReference>
<feature type="repeat" description="PPR" evidence="2">
    <location>
        <begin position="180"/>
        <end position="210"/>
    </location>
</feature>
<reference evidence="3 4" key="2">
    <citation type="submission" date="2020-07" db="EMBL/GenBank/DDBJ databases">
        <title>Genome assembly of wild tea tree DASZ reveals pedigree and selection history of tea varieties.</title>
        <authorList>
            <person name="Zhang W."/>
        </authorList>
    </citation>
    <scope>NUCLEOTIDE SEQUENCE [LARGE SCALE GENOMIC DNA]</scope>
    <source>
        <strain evidence="4">cv. G240</strain>
        <tissue evidence="3">Leaf</tissue>
    </source>
</reference>
<dbReference type="FunFam" id="1.25.40.10:FF:000090">
    <property type="entry name" value="Pentatricopeptide repeat-containing protein, chloroplastic"/>
    <property type="match status" value="1"/>
</dbReference>
<dbReference type="Pfam" id="PF01535">
    <property type="entry name" value="PPR"/>
    <property type="match status" value="3"/>
</dbReference>
<dbReference type="FunFam" id="1.25.40.10:FF:000682">
    <property type="entry name" value="Pentatricopeptide repeat-containing protein At3g16610"/>
    <property type="match status" value="1"/>
</dbReference>
<dbReference type="InterPro" id="IPR046848">
    <property type="entry name" value="E_motif"/>
</dbReference>
<dbReference type="AlphaFoldDB" id="A0A7J7GHF4"/>
<gene>
    <name evidence="3" type="ORF">HYC85_023113</name>
</gene>
<proteinExistence type="predicted"/>
<dbReference type="FunFam" id="1.25.40.10:FF:000073">
    <property type="entry name" value="Pentatricopeptide repeat-containing protein chloroplastic"/>
    <property type="match status" value="1"/>
</dbReference>
<reference evidence="4" key="1">
    <citation type="journal article" date="2020" name="Nat. Commun.">
        <title>Genome assembly of wild tea tree DASZ reveals pedigree and selection history of tea varieties.</title>
        <authorList>
            <person name="Zhang W."/>
            <person name="Zhang Y."/>
            <person name="Qiu H."/>
            <person name="Guo Y."/>
            <person name="Wan H."/>
            <person name="Zhang X."/>
            <person name="Scossa F."/>
            <person name="Alseekh S."/>
            <person name="Zhang Q."/>
            <person name="Wang P."/>
            <person name="Xu L."/>
            <person name="Schmidt M.H."/>
            <person name="Jia X."/>
            <person name="Li D."/>
            <person name="Zhu A."/>
            <person name="Guo F."/>
            <person name="Chen W."/>
            <person name="Ni D."/>
            <person name="Usadel B."/>
            <person name="Fernie A.R."/>
            <person name="Wen W."/>
        </authorList>
    </citation>
    <scope>NUCLEOTIDE SEQUENCE [LARGE SCALE GENOMIC DNA]</scope>
    <source>
        <strain evidence="4">cv. G240</strain>
    </source>
</reference>
<evidence type="ECO:0008006" key="5">
    <source>
        <dbReference type="Google" id="ProtNLM"/>
    </source>
</evidence>
<accession>A0A7J7GHF4</accession>
<protein>
    <recommendedName>
        <fullName evidence="5">Pentatricopeptide repeat-containing protein</fullName>
    </recommendedName>
</protein>
<comment type="caution">
    <text evidence="3">The sequence shown here is derived from an EMBL/GenBank/DDBJ whole genome shotgun (WGS) entry which is preliminary data.</text>
</comment>
<dbReference type="Pfam" id="PF13041">
    <property type="entry name" value="PPR_2"/>
    <property type="match status" value="3"/>
</dbReference>
<dbReference type="FunFam" id="1.25.40.10:FF:000344">
    <property type="entry name" value="Pentatricopeptide repeat-containing protein"/>
    <property type="match status" value="1"/>
</dbReference>
<feature type="repeat" description="PPR" evidence="2">
    <location>
        <begin position="312"/>
        <end position="346"/>
    </location>
</feature>
<dbReference type="GO" id="GO:0003729">
    <property type="term" value="F:mRNA binding"/>
    <property type="evidence" value="ECO:0007669"/>
    <property type="project" value="UniProtKB-ARBA"/>
</dbReference>
<dbReference type="GO" id="GO:0009451">
    <property type="term" value="P:RNA modification"/>
    <property type="evidence" value="ECO:0007669"/>
    <property type="project" value="InterPro"/>
</dbReference>
<dbReference type="PROSITE" id="PS51375">
    <property type="entry name" value="PPR"/>
    <property type="match status" value="6"/>
</dbReference>
<dbReference type="Pfam" id="PF13812">
    <property type="entry name" value="PPR_3"/>
    <property type="match status" value="1"/>
</dbReference>
<sequence>MLEHNVVTWTSKILANARKGFNDKALNCFIQMLRDGFDPNAATFSTTITVCGQSLRPSFGTSIHCLILKKGFTQQLFVASGLVTMYSKHDCITEARRVFDEMPVRDAVSWNSMIAGYSQLGLNREACSLFYQMIRDCDTLESFVNNFSIASVLKACGGMGSIRTGKSVHCYAMKFGFHLDTFVCGSVIDMYAKCGCLNNAQRVFDRMENRDLVVWNTMITGYAQNDYEEEALELFYQMLYEGFYPNETSYSSVLKASAVMSDLAVGRCFHAKTLKHGFLSDVYVGTALVDMYSKCMDMKNAERAFLEMKKRNLVTYNVLITGYSLTSLYGKALKTYLELQTEGMKPDSFTFIGLFSSCSTSDAVAEGAQVHSHSIMLGLDSDVSVGNSIVNFYSKCGLIECALKAFESIYTPNAISWAGIISGFVHNGMEDRAVEQFCKMHKLFHKTDEFSSSSALKAVASWVAIEQGKPLHAHVIKSGFECTVYVGSALIDMYAKCGMVKDACKLLLKMHEKNVVSWNSMIMGYAQNGSFKEAMLLFQEMIDSGILPTSGTFVGVLFACSHAGLVEEGRNFYKLMVYTYGIPPSVEHCACMVDLLGRAGYLEEAETFLLDSPFREEPGIWGPLLAACGVYNNSDVGSRAAQHCLWLEPRHSSTYTLLSNIYASSKLWNNVTRIRDLMKEKGVEKEPGFSCLRLGTE</sequence>
<dbReference type="PANTHER" id="PTHR24015:SF1825">
    <property type="entry name" value="OS04G0514500 PROTEIN"/>
    <property type="match status" value="1"/>
</dbReference>
<feature type="repeat" description="PPR" evidence="2">
    <location>
        <begin position="211"/>
        <end position="245"/>
    </location>
</feature>
<dbReference type="Proteomes" id="UP000593564">
    <property type="component" value="Unassembled WGS sequence"/>
</dbReference>
<dbReference type="NCBIfam" id="TIGR00756">
    <property type="entry name" value="PPR"/>
    <property type="match status" value="5"/>
</dbReference>
<dbReference type="EMBL" id="JACBKZ010000011">
    <property type="protein sequence ID" value="KAF5938854.1"/>
    <property type="molecule type" value="Genomic_DNA"/>
</dbReference>
<feature type="repeat" description="PPR" evidence="2">
    <location>
        <begin position="514"/>
        <end position="548"/>
    </location>
</feature>
<dbReference type="InterPro" id="IPR002885">
    <property type="entry name" value="PPR_rpt"/>
</dbReference>
<feature type="repeat" description="PPR" evidence="2">
    <location>
        <begin position="5"/>
        <end position="39"/>
    </location>
</feature>
<name>A0A7J7GHF4_CAMSI</name>
<dbReference type="InterPro" id="IPR046960">
    <property type="entry name" value="PPR_At4g14850-like_plant"/>
</dbReference>
<dbReference type="GO" id="GO:0005739">
    <property type="term" value="C:mitochondrion"/>
    <property type="evidence" value="ECO:0007669"/>
    <property type="project" value="TreeGrafter"/>
</dbReference>
<evidence type="ECO:0000313" key="4">
    <source>
        <dbReference type="Proteomes" id="UP000593564"/>
    </source>
</evidence>
<evidence type="ECO:0000256" key="2">
    <source>
        <dbReference type="PROSITE-ProRule" id="PRU00708"/>
    </source>
</evidence>
<evidence type="ECO:0000313" key="3">
    <source>
        <dbReference type="EMBL" id="KAF5938854.1"/>
    </source>
</evidence>
<evidence type="ECO:0000256" key="1">
    <source>
        <dbReference type="ARBA" id="ARBA00022737"/>
    </source>
</evidence>
<organism evidence="3 4">
    <name type="scientific">Camellia sinensis</name>
    <name type="common">Tea plant</name>
    <name type="synonym">Thea sinensis</name>
    <dbReference type="NCBI Taxonomy" id="4442"/>
    <lineage>
        <taxon>Eukaryota</taxon>
        <taxon>Viridiplantae</taxon>
        <taxon>Streptophyta</taxon>
        <taxon>Embryophyta</taxon>
        <taxon>Tracheophyta</taxon>
        <taxon>Spermatophyta</taxon>
        <taxon>Magnoliopsida</taxon>
        <taxon>eudicotyledons</taxon>
        <taxon>Gunneridae</taxon>
        <taxon>Pentapetalae</taxon>
        <taxon>asterids</taxon>
        <taxon>Ericales</taxon>
        <taxon>Theaceae</taxon>
        <taxon>Camellia</taxon>
    </lineage>
</organism>